<evidence type="ECO:0000256" key="3">
    <source>
        <dbReference type="ARBA" id="ARBA00022833"/>
    </source>
</evidence>
<feature type="binding site" evidence="4">
    <location>
        <position position="79"/>
    </location>
    <ligand>
        <name>Zn(2+)</name>
        <dbReference type="ChEBI" id="CHEBI:29105"/>
    </ligand>
</feature>
<evidence type="ECO:0000313" key="6">
    <source>
        <dbReference type="Proteomes" id="UP000660110"/>
    </source>
</evidence>
<gene>
    <name evidence="4" type="primary">hypA</name>
    <name evidence="5" type="ORF">GCM10010954_16800</name>
</gene>
<reference evidence="5" key="2">
    <citation type="submission" date="2020-09" db="EMBL/GenBank/DDBJ databases">
        <authorList>
            <person name="Sun Q."/>
            <person name="Zhou Y."/>
        </authorList>
    </citation>
    <scope>NUCLEOTIDE SEQUENCE</scope>
    <source>
        <strain evidence="5">CGMCC 1.12153</strain>
    </source>
</reference>
<dbReference type="PIRSF" id="PIRSF004761">
    <property type="entry name" value="Hydrgn_mat_HypA"/>
    <property type="match status" value="1"/>
</dbReference>
<feature type="binding site" evidence="4">
    <location>
        <position position="76"/>
    </location>
    <ligand>
        <name>Zn(2+)</name>
        <dbReference type="ChEBI" id="CHEBI:29105"/>
    </ligand>
</feature>
<comment type="similarity">
    <text evidence="4">Belongs to the HypA/HybF family.</text>
</comment>
<dbReference type="Gene3D" id="3.30.2320.80">
    <property type="match status" value="1"/>
</dbReference>
<protein>
    <recommendedName>
        <fullName evidence="4">Hydrogenase maturation factor HypA</fullName>
    </recommendedName>
</protein>
<dbReference type="GO" id="GO:0051604">
    <property type="term" value="P:protein maturation"/>
    <property type="evidence" value="ECO:0007669"/>
    <property type="project" value="InterPro"/>
</dbReference>
<dbReference type="InterPro" id="IPR000688">
    <property type="entry name" value="HypA/HybF"/>
</dbReference>
<evidence type="ECO:0000256" key="4">
    <source>
        <dbReference type="HAMAP-Rule" id="MF_00213"/>
    </source>
</evidence>
<dbReference type="PANTHER" id="PTHR34535">
    <property type="entry name" value="HYDROGENASE MATURATION FACTOR HYPA"/>
    <property type="match status" value="1"/>
</dbReference>
<keyword evidence="3 4" id="KW-0862">Zinc</keyword>
<dbReference type="GO" id="GO:0008270">
    <property type="term" value="F:zinc ion binding"/>
    <property type="evidence" value="ECO:0007669"/>
    <property type="project" value="UniProtKB-UniRule"/>
</dbReference>
<name>A0A917B2J2_HALAA</name>
<dbReference type="EMBL" id="BMEL01000002">
    <property type="protein sequence ID" value="GGF18656.1"/>
    <property type="molecule type" value="Genomic_DNA"/>
</dbReference>
<organism evidence="5 6">
    <name type="scientific">Halobacillus andaensis</name>
    <dbReference type="NCBI Taxonomy" id="1176239"/>
    <lineage>
        <taxon>Bacteria</taxon>
        <taxon>Bacillati</taxon>
        <taxon>Bacillota</taxon>
        <taxon>Bacilli</taxon>
        <taxon>Bacillales</taxon>
        <taxon>Bacillaceae</taxon>
        <taxon>Halobacillus</taxon>
    </lineage>
</organism>
<dbReference type="GO" id="GO:0016151">
    <property type="term" value="F:nickel cation binding"/>
    <property type="evidence" value="ECO:0007669"/>
    <property type="project" value="UniProtKB-UniRule"/>
</dbReference>
<sequence>MHEMSLMSEIINLVSEDARLRAIQKVSKIEVIVGSLSNVLPEALEIAFFYFQKQGLELIDEETELHIIRETAQSKCKNCGFEFEPDYQIALCPKCEWTDCLLVKGETFKVESYEGSDGT</sequence>
<feature type="binding site" evidence="4">
    <location>
        <position position="2"/>
    </location>
    <ligand>
        <name>Ni(2+)</name>
        <dbReference type="ChEBI" id="CHEBI:49786"/>
    </ligand>
</feature>
<proteinExistence type="inferred from homology"/>
<feature type="binding site" evidence="4">
    <location>
        <position position="92"/>
    </location>
    <ligand>
        <name>Zn(2+)</name>
        <dbReference type="ChEBI" id="CHEBI:29105"/>
    </ligand>
</feature>
<comment type="caution">
    <text evidence="5">The sequence shown here is derived from an EMBL/GenBank/DDBJ whole genome shotgun (WGS) entry which is preliminary data.</text>
</comment>
<dbReference type="AlphaFoldDB" id="A0A917B2J2"/>
<evidence type="ECO:0000313" key="5">
    <source>
        <dbReference type="EMBL" id="GGF18656.1"/>
    </source>
</evidence>
<comment type="function">
    <text evidence="4">Involved in the maturation of [NiFe] hydrogenases. Required for nickel insertion into the metal center of the hydrogenase.</text>
</comment>
<evidence type="ECO:0000256" key="2">
    <source>
        <dbReference type="ARBA" id="ARBA00022723"/>
    </source>
</evidence>
<keyword evidence="1 4" id="KW-0533">Nickel</keyword>
<accession>A0A917B2J2</accession>
<dbReference type="HAMAP" id="MF_00213">
    <property type="entry name" value="HypA_HybF"/>
    <property type="match status" value="1"/>
</dbReference>
<dbReference type="Pfam" id="PF01155">
    <property type="entry name" value="HypA"/>
    <property type="match status" value="1"/>
</dbReference>
<dbReference type="PANTHER" id="PTHR34535:SF3">
    <property type="entry name" value="HYDROGENASE MATURATION FACTOR HYPA"/>
    <property type="match status" value="1"/>
</dbReference>
<feature type="binding site" evidence="4">
    <location>
        <position position="95"/>
    </location>
    <ligand>
        <name>Zn(2+)</name>
        <dbReference type="ChEBI" id="CHEBI:29105"/>
    </ligand>
</feature>
<reference evidence="5" key="1">
    <citation type="journal article" date="2014" name="Int. J. Syst. Evol. Microbiol.">
        <title>Complete genome sequence of Corynebacterium casei LMG S-19264T (=DSM 44701T), isolated from a smear-ripened cheese.</title>
        <authorList>
            <consortium name="US DOE Joint Genome Institute (JGI-PGF)"/>
            <person name="Walter F."/>
            <person name="Albersmeier A."/>
            <person name="Kalinowski J."/>
            <person name="Ruckert C."/>
        </authorList>
    </citation>
    <scope>NUCLEOTIDE SEQUENCE</scope>
    <source>
        <strain evidence="5">CGMCC 1.12153</strain>
    </source>
</reference>
<dbReference type="Proteomes" id="UP000660110">
    <property type="component" value="Unassembled WGS sequence"/>
</dbReference>
<evidence type="ECO:0000256" key="1">
    <source>
        <dbReference type="ARBA" id="ARBA00022596"/>
    </source>
</evidence>
<keyword evidence="6" id="KW-1185">Reference proteome</keyword>
<keyword evidence="2 4" id="KW-0479">Metal-binding</keyword>
<dbReference type="RefSeq" id="WP_188377053.1">
    <property type="nucleotide sequence ID" value="NZ_BMEL01000002.1"/>
</dbReference>